<gene>
    <name evidence="6" type="ORF">SCHCODRAFT_50072</name>
</gene>
<accession>D8PSH8</accession>
<dbReference type="GO" id="GO:0030687">
    <property type="term" value="C:preribosome, large subunit precursor"/>
    <property type="evidence" value="ECO:0007669"/>
    <property type="project" value="TreeGrafter"/>
</dbReference>
<comment type="subunit">
    <text evidence="3">Component of the pre-66S ribosomal particle.</text>
</comment>
<dbReference type="FunCoup" id="D8PSH8">
    <property type="interactions" value="253"/>
</dbReference>
<comment type="function">
    <text evidence="1">Involved in the biogenesis of the 60S ribosomal subunit.</text>
</comment>
<comment type="similarity">
    <text evidence="2">Belongs to the NSA1 family.</text>
</comment>
<evidence type="ECO:0000256" key="4">
    <source>
        <dbReference type="ARBA" id="ARBA00014234"/>
    </source>
</evidence>
<reference evidence="6 7" key="1">
    <citation type="journal article" date="2010" name="Nat. Biotechnol.">
        <title>Genome sequence of the model mushroom Schizophyllum commune.</title>
        <authorList>
            <person name="Ohm R.A."/>
            <person name="de Jong J.F."/>
            <person name="Lugones L.G."/>
            <person name="Aerts A."/>
            <person name="Kothe E."/>
            <person name="Stajich J.E."/>
            <person name="de Vries R.P."/>
            <person name="Record E."/>
            <person name="Levasseur A."/>
            <person name="Baker S.E."/>
            <person name="Bartholomew K.A."/>
            <person name="Coutinho P.M."/>
            <person name="Erdmann S."/>
            <person name="Fowler T.J."/>
            <person name="Gathman A.C."/>
            <person name="Lombard V."/>
            <person name="Henrissat B."/>
            <person name="Knabe N."/>
            <person name="Kuees U."/>
            <person name="Lilly W.W."/>
            <person name="Lindquist E."/>
            <person name="Lucas S."/>
            <person name="Magnuson J.K."/>
            <person name="Piumi F."/>
            <person name="Raudaskoski M."/>
            <person name="Salamov A."/>
            <person name="Schmutz J."/>
            <person name="Schwarze F.W.M.R."/>
            <person name="vanKuyk P.A."/>
            <person name="Horton J.S."/>
            <person name="Grigoriev I.V."/>
            <person name="Woesten H.A.B."/>
        </authorList>
    </citation>
    <scope>NUCLEOTIDE SEQUENCE [LARGE SCALE GENOMIC DNA]</scope>
    <source>
        <strain evidence="7">H4-8 / FGSC 9210</strain>
    </source>
</reference>
<dbReference type="PANTHER" id="PTHR16038:SF4">
    <property type="entry name" value="WD REPEAT-CONTAINING PROTEIN 74"/>
    <property type="match status" value="1"/>
</dbReference>
<evidence type="ECO:0000256" key="2">
    <source>
        <dbReference type="ARBA" id="ARBA00007861"/>
    </source>
</evidence>
<feature type="region of interest" description="Disordered" evidence="5">
    <location>
        <begin position="327"/>
        <end position="367"/>
    </location>
</feature>
<protein>
    <recommendedName>
        <fullName evidence="4">Ribosome biogenesis protein NSA1</fullName>
    </recommendedName>
</protein>
<dbReference type="PANTHER" id="PTHR16038">
    <property type="entry name" value="NOP SEVEN ASSOCIATED PROTEIN 1"/>
    <property type="match status" value="1"/>
</dbReference>
<proteinExistence type="inferred from homology"/>
<dbReference type="VEuPathDB" id="FungiDB:SCHCODRAFT_02524608"/>
<dbReference type="HOGENOM" id="CLU_033769_1_0_1"/>
<dbReference type="EMBL" id="GL377303">
    <property type="protein sequence ID" value="EFJ00335.1"/>
    <property type="molecule type" value="Genomic_DNA"/>
</dbReference>
<sequence length="367" mass="39877">MARFIVGDELGNLKTLRFALGQEGDAPQLKTIHQGSVEGSTRAVQVLAVNTADNETIVRSHPSVVSARSVLSCTANGALRRTRAAEGQVEADIAALPTRLCDWKLAPNGDAFAYGGDEVEVSVWDTEKAFTAPPVVVSKPAPPAGKKRKRNDVLLPGEIWRAKNVANDNLGLRQPVHNTSLTFISSTSTSAHDIVAGTQYGHVRRYDTRAARKPVADWDNVVKIGGVRAVQKGLNEHELFVSDAGCNLMSLDLRNGHVAYSYKGIAGAVVSMAPAPSLLVSAALDRLVRIHSTFSPQLGQQDRKGEVLQKVFSKSVPTVVAWDQRAVQPQTALKDAEEAEEKEETDRLWEEMEDADDETSARKKQRK</sequence>
<dbReference type="OMA" id="PRRANIT"/>
<evidence type="ECO:0000313" key="7">
    <source>
        <dbReference type="Proteomes" id="UP000007431"/>
    </source>
</evidence>
<dbReference type="AlphaFoldDB" id="D8PSH8"/>
<evidence type="ECO:0000256" key="1">
    <source>
        <dbReference type="ARBA" id="ARBA00002889"/>
    </source>
</evidence>
<dbReference type="Proteomes" id="UP000007431">
    <property type="component" value="Unassembled WGS sequence"/>
</dbReference>
<dbReference type="InterPro" id="IPR015943">
    <property type="entry name" value="WD40/YVTN_repeat-like_dom_sf"/>
</dbReference>
<evidence type="ECO:0000313" key="6">
    <source>
        <dbReference type="EMBL" id="EFJ00335.1"/>
    </source>
</evidence>
<evidence type="ECO:0000256" key="3">
    <source>
        <dbReference type="ARBA" id="ARBA00011187"/>
    </source>
</evidence>
<organism evidence="7">
    <name type="scientific">Schizophyllum commune (strain H4-8 / FGSC 9210)</name>
    <name type="common">Split gill fungus</name>
    <dbReference type="NCBI Taxonomy" id="578458"/>
    <lineage>
        <taxon>Eukaryota</taxon>
        <taxon>Fungi</taxon>
        <taxon>Dikarya</taxon>
        <taxon>Basidiomycota</taxon>
        <taxon>Agaricomycotina</taxon>
        <taxon>Agaricomycetes</taxon>
        <taxon>Agaricomycetidae</taxon>
        <taxon>Agaricales</taxon>
        <taxon>Schizophyllaceae</taxon>
        <taxon>Schizophyllum</taxon>
    </lineage>
</organism>
<dbReference type="GO" id="GO:0042273">
    <property type="term" value="P:ribosomal large subunit biogenesis"/>
    <property type="evidence" value="ECO:0007669"/>
    <property type="project" value="InterPro"/>
</dbReference>
<keyword evidence="7" id="KW-1185">Reference proteome</keyword>
<dbReference type="eggNOG" id="KOG3881">
    <property type="taxonomic scope" value="Eukaryota"/>
</dbReference>
<dbReference type="SUPFAM" id="SSF50978">
    <property type="entry name" value="WD40 repeat-like"/>
    <property type="match status" value="1"/>
</dbReference>
<evidence type="ECO:0000256" key="5">
    <source>
        <dbReference type="SAM" id="MobiDB-lite"/>
    </source>
</evidence>
<dbReference type="InParanoid" id="D8PSH8"/>
<dbReference type="GO" id="GO:0005730">
    <property type="term" value="C:nucleolus"/>
    <property type="evidence" value="ECO:0007669"/>
    <property type="project" value="InterPro"/>
</dbReference>
<dbReference type="STRING" id="578458.D8PSH8"/>
<dbReference type="Gene3D" id="2.130.10.10">
    <property type="entry name" value="YVTN repeat-like/Quinoprotein amine dehydrogenase"/>
    <property type="match status" value="1"/>
</dbReference>
<dbReference type="InterPro" id="IPR036322">
    <property type="entry name" value="WD40_repeat_dom_sf"/>
</dbReference>
<dbReference type="InterPro" id="IPR037379">
    <property type="entry name" value="WDR74/Nsa1"/>
</dbReference>
<name>D8PSH8_SCHCM</name>